<evidence type="ECO:0000259" key="2">
    <source>
        <dbReference type="Pfam" id="PF10263"/>
    </source>
</evidence>
<comment type="caution">
    <text evidence="3">The sequence shown here is derived from an EMBL/GenBank/DDBJ whole genome shotgun (WGS) entry which is preliminary data.</text>
</comment>
<evidence type="ECO:0000256" key="1">
    <source>
        <dbReference type="SAM" id="MobiDB-lite"/>
    </source>
</evidence>
<feature type="domain" description="SprT-like" evidence="2">
    <location>
        <begin position="142"/>
        <end position="219"/>
    </location>
</feature>
<feature type="region of interest" description="Disordered" evidence="1">
    <location>
        <begin position="222"/>
        <end position="248"/>
    </location>
</feature>
<protein>
    <recommendedName>
        <fullName evidence="2">SprT-like domain-containing protein</fullName>
    </recommendedName>
</protein>
<gene>
    <name evidence="3" type="ORF">LCGC14_2076820</name>
</gene>
<dbReference type="InterPro" id="IPR006640">
    <property type="entry name" value="SprT-like_domain"/>
</dbReference>
<dbReference type="AlphaFoldDB" id="A0A0F9GV83"/>
<dbReference type="Pfam" id="PF10263">
    <property type="entry name" value="SprT-like"/>
    <property type="match status" value="1"/>
</dbReference>
<sequence>MNKSRIDKNTVTRVPKKTSSPYRASPEQLPLTFSSACVNTETSLRSFFTEKSGRTIKLTLTDNSTSMLSVRDLGSHLAVRLHRMFLEAGSDVLSELAAYIKTRRRKTPLFWEFINSNHERLSVSKPKKPRLVTKGRFHDLAEIYDCLNEEYFNGKLSPSITWGARRRVRARQRTLGSFTASVDLIRINPVLDARRVPRYYVEFVVYHEMLHAALFMEDREAREAREAGGNGQNKRNRRVHPPEFKQRERQFKDYARAIKWEGR</sequence>
<feature type="region of interest" description="Disordered" evidence="1">
    <location>
        <begin position="1"/>
        <end position="26"/>
    </location>
</feature>
<organism evidence="3">
    <name type="scientific">marine sediment metagenome</name>
    <dbReference type="NCBI Taxonomy" id="412755"/>
    <lineage>
        <taxon>unclassified sequences</taxon>
        <taxon>metagenomes</taxon>
        <taxon>ecological metagenomes</taxon>
    </lineage>
</organism>
<reference evidence="3" key="1">
    <citation type="journal article" date="2015" name="Nature">
        <title>Complex archaea that bridge the gap between prokaryotes and eukaryotes.</title>
        <authorList>
            <person name="Spang A."/>
            <person name="Saw J.H."/>
            <person name="Jorgensen S.L."/>
            <person name="Zaremba-Niedzwiedzka K."/>
            <person name="Martijn J."/>
            <person name="Lind A.E."/>
            <person name="van Eijk R."/>
            <person name="Schleper C."/>
            <person name="Guy L."/>
            <person name="Ettema T.J."/>
        </authorList>
    </citation>
    <scope>NUCLEOTIDE SEQUENCE</scope>
</reference>
<dbReference type="GO" id="GO:0006950">
    <property type="term" value="P:response to stress"/>
    <property type="evidence" value="ECO:0007669"/>
    <property type="project" value="UniProtKB-ARBA"/>
</dbReference>
<proteinExistence type="predicted"/>
<feature type="compositionally biased region" description="Polar residues" evidence="1">
    <location>
        <begin position="11"/>
        <end position="22"/>
    </location>
</feature>
<name>A0A0F9GV83_9ZZZZ</name>
<feature type="compositionally biased region" description="Basic and acidic residues" evidence="1">
    <location>
        <begin position="1"/>
        <end position="10"/>
    </location>
</feature>
<accession>A0A0F9GV83</accession>
<dbReference type="EMBL" id="LAZR01025021">
    <property type="protein sequence ID" value="KKL73245.1"/>
    <property type="molecule type" value="Genomic_DNA"/>
</dbReference>
<evidence type="ECO:0000313" key="3">
    <source>
        <dbReference type="EMBL" id="KKL73245.1"/>
    </source>
</evidence>